<reference evidence="1" key="1">
    <citation type="submission" date="2022-04" db="EMBL/GenBank/DDBJ databases">
        <title>A functionally conserved STORR gene fusion in Papaver species that diverged 16.8 million years ago.</title>
        <authorList>
            <person name="Catania T."/>
        </authorList>
    </citation>
    <scope>NUCLEOTIDE SEQUENCE</scope>
    <source>
        <strain evidence="1">S-188037</strain>
    </source>
</reference>
<sequence length="142" mass="16282">MTTKYIAQSQRDARKQRFYKDVKESYGSYSIQETVMPLHDFINNPVAHYIIHNGATFQLFLPSESPLCVARLANSSCFSESHEVRHCVRKYQTVGTYMLDIAKVSQGQILSQFEGLSSNIAKQINFKEYCLASKVLHHIMPM</sequence>
<evidence type="ECO:0000313" key="2">
    <source>
        <dbReference type="Proteomes" id="UP001202328"/>
    </source>
</evidence>
<dbReference type="Proteomes" id="UP001202328">
    <property type="component" value="Unassembled WGS sequence"/>
</dbReference>
<accession>A0AAD4S905</accession>
<comment type="caution">
    <text evidence="1">The sequence shown here is derived from an EMBL/GenBank/DDBJ whole genome shotgun (WGS) entry which is preliminary data.</text>
</comment>
<feature type="non-terminal residue" evidence="1">
    <location>
        <position position="142"/>
    </location>
</feature>
<keyword evidence="2" id="KW-1185">Reference proteome</keyword>
<name>A0AAD4S905_9MAGN</name>
<dbReference type="AlphaFoldDB" id="A0AAD4S905"/>
<organism evidence="1 2">
    <name type="scientific">Papaver atlanticum</name>
    <dbReference type="NCBI Taxonomy" id="357466"/>
    <lineage>
        <taxon>Eukaryota</taxon>
        <taxon>Viridiplantae</taxon>
        <taxon>Streptophyta</taxon>
        <taxon>Embryophyta</taxon>
        <taxon>Tracheophyta</taxon>
        <taxon>Spermatophyta</taxon>
        <taxon>Magnoliopsida</taxon>
        <taxon>Ranunculales</taxon>
        <taxon>Papaveraceae</taxon>
        <taxon>Papaveroideae</taxon>
        <taxon>Papaver</taxon>
    </lineage>
</organism>
<protein>
    <submittedName>
        <fullName evidence="1">Uncharacterized protein</fullName>
    </submittedName>
</protein>
<proteinExistence type="predicted"/>
<evidence type="ECO:0000313" key="1">
    <source>
        <dbReference type="EMBL" id="KAI3876204.1"/>
    </source>
</evidence>
<gene>
    <name evidence="1" type="ORF">MKW98_029156</name>
</gene>
<dbReference type="EMBL" id="JAJJMB010012509">
    <property type="protein sequence ID" value="KAI3876204.1"/>
    <property type="molecule type" value="Genomic_DNA"/>
</dbReference>